<dbReference type="RefSeq" id="XP_019917267.1">
    <property type="nucleotide sequence ID" value="XM_020061839.1"/>
</dbReference>
<feature type="compositionally biased region" description="Basic and acidic residues" evidence="1">
    <location>
        <begin position="433"/>
        <end position="453"/>
    </location>
</feature>
<evidence type="ECO:0000313" key="3">
    <source>
        <dbReference type="Proteomes" id="UP000092716"/>
    </source>
</evidence>
<feature type="compositionally biased region" description="Polar residues" evidence="1">
    <location>
        <begin position="273"/>
        <end position="288"/>
    </location>
</feature>
<feature type="compositionally biased region" description="Basic and acidic residues" evidence="1">
    <location>
        <begin position="1118"/>
        <end position="1128"/>
    </location>
</feature>
<feature type="region of interest" description="Disordered" evidence="1">
    <location>
        <begin position="1527"/>
        <end position="1626"/>
    </location>
</feature>
<gene>
    <name evidence="2" type="ORF">PCOAH_00050570</name>
</gene>
<feature type="compositionally biased region" description="Polar residues" evidence="1">
    <location>
        <begin position="642"/>
        <end position="652"/>
    </location>
</feature>
<feature type="compositionally biased region" description="Basic and acidic residues" evidence="1">
    <location>
        <begin position="588"/>
        <end position="615"/>
    </location>
</feature>
<feature type="region of interest" description="Disordered" evidence="1">
    <location>
        <begin position="760"/>
        <end position="849"/>
    </location>
</feature>
<feature type="region of interest" description="Disordered" evidence="1">
    <location>
        <begin position="334"/>
        <end position="402"/>
    </location>
</feature>
<feature type="region of interest" description="Disordered" evidence="1">
    <location>
        <begin position="1106"/>
        <end position="1128"/>
    </location>
</feature>
<feature type="region of interest" description="Disordered" evidence="1">
    <location>
        <begin position="200"/>
        <end position="247"/>
    </location>
</feature>
<feature type="region of interest" description="Disordered" evidence="1">
    <location>
        <begin position="425"/>
        <end position="453"/>
    </location>
</feature>
<feature type="compositionally biased region" description="Basic and acidic residues" evidence="1">
    <location>
        <begin position="656"/>
        <end position="665"/>
    </location>
</feature>
<name>A0A1B1E6B9_9APIC</name>
<feature type="compositionally biased region" description="Polar residues" evidence="1">
    <location>
        <begin position="203"/>
        <end position="212"/>
    </location>
</feature>
<feature type="compositionally biased region" description="Basic and acidic residues" evidence="1">
    <location>
        <begin position="219"/>
        <end position="231"/>
    </location>
</feature>
<feature type="compositionally biased region" description="Polar residues" evidence="1">
    <location>
        <begin position="151"/>
        <end position="166"/>
    </location>
</feature>
<feature type="region of interest" description="Disordered" evidence="1">
    <location>
        <begin position="272"/>
        <end position="292"/>
    </location>
</feature>
<feature type="region of interest" description="Disordered" evidence="1">
    <location>
        <begin position="587"/>
        <end position="675"/>
    </location>
</feature>
<reference evidence="3" key="1">
    <citation type="submission" date="2016-06" db="EMBL/GenBank/DDBJ databases">
        <title>First high quality genome sequence of Plasmodium coatneyi using continuous long reads from single molecule, real-time sequencing.</title>
        <authorList>
            <person name="Chien J.-T."/>
            <person name="Pakala S.B."/>
            <person name="Geraldo J.A."/>
            <person name="Lapp S.A."/>
            <person name="Barnwell J.W."/>
            <person name="Kissinger J.C."/>
            <person name="Galinski M.R."/>
            <person name="Humphrey J.C."/>
        </authorList>
    </citation>
    <scope>NUCLEOTIDE SEQUENCE [LARGE SCALE GENOMIC DNA]</scope>
    <source>
        <strain evidence="3">Hackeri</strain>
    </source>
</reference>
<feature type="compositionally biased region" description="Basic and acidic residues" evidence="1">
    <location>
        <begin position="1791"/>
        <end position="1804"/>
    </location>
</feature>
<proteinExistence type="predicted"/>
<dbReference type="VEuPathDB" id="PlasmoDB:PCOAH_00050570"/>
<dbReference type="GeneID" id="30911791"/>
<feature type="region of interest" description="Disordered" evidence="1">
    <location>
        <begin position="1356"/>
        <end position="1375"/>
    </location>
</feature>
<feature type="compositionally biased region" description="Polar residues" evidence="1">
    <location>
        <begin position="790"/>
        <end position="805"/>
    </location>
</feature>
<feature type="region of interest" description="Disordered" evidence="1">
    <location>
        <begin position="1785"/>
        <end position="1822"/>
    </location>
</feature>
<protein>
    <submittedName>
        <fullName evidence="2">Uncharacterized protein</fullName>
    </submittedName>
</protein>
<dbReference type="KEGG" id="pcot:PCOAH_00050570"/>
<feature type="compositionally biased region" description="Basic residues" evidence="1">
    <location>
        <begin position="357"/>
        <end position="370"/>
    </location>
</feature>
<feature type="compositionally biased region" description="Polar residues" evidence="1">
    <location>
        <begin position="232"/>
        <end position="242"/>
    </location>
</feature>
<dbReference type="EMBL" id="CP016251">
    <property type="protein sequence ID" value="ANQ10572.1"/>
    <property type="molecule type" value="Genomic_DNA"/>
</dbReference>
<feature type="region of interest" description="Disordered" evidence="1">
    <location>
        <begin position="140"/>
        <end position="171"/>
    </location>
</feature>
<evidence type="ECO:0000256" key="1">
    <source>
        <dbReference type="SAM" id="MobiDB-lite"/>
    </source>
</evidence>
<feature type="compositionally biased region" description="Polar residues" evidence="1">
    <location>
        <begin position="767"/>
        <end position="782"/>
    </location>
</feature>
<accession>A0A1B1E6B9</accession>
<feature type="compositionally biased region" description="Basic and acidic residues" evidence="1">
    <location>
        <begin position="347"/>
        <end position="356"/>
    </location>
</feature>
<feature type="region of interest" description="Disordered" evidence="1">
    <location>
        <begin position="997"/>
        <end position="1018"/>
    </location>
</feature>
<dbReference type="Proteomes" id="UP000092716">
    <property type="component" value="Chromosome 13"/>
</dbReference>
<sequence length="1934" mass="215814">MVNCAIPRLMKACCFPSENCFPNLKCNSSKKAHRGDKHLAQYDPLSMHPGFYNNWENYLREVIPILGSSVEVNKRGKLKIWQRGRSKAVSCAREENEGVKRRRSWGMCIGRCSRGRAKNGAAKGARKNVSKCRGKASGNFIDQGAPGRDSQVVSQSKGTNRTSVPSTAKGLDQVKNGCYSAVERKHPKQYVHKEVVENERSRNLSVETNINSSRHRLKSSGDGDIKRDGRKTSSVTNDARSYTQRREREQEVYIKKINLNDAGKKMLTKEIQSKNGNEKTASMSANSRHTQEEGSYHFLINSDVVKEPKVRASRGVEEMSNNILLRGNIYKIGNRSETRKGKKTRKNQHEEPQMEKRKTHNCRVKKKKKTARGEPSRPEAFIGHTQRRNQQRDMHFQTSSGESSLYEISISGEVDMNFDSDSYVGGAKSTRSGHSEGGSRKEARTQAKGEAKRGIVPKSVLLKKGTNREGGSTVEKREGITTREQCANQGKYAHIWGLNGIQRKGNKNTNACEKGKILLNLKNMPPKKREDTGRLPLGVEPIGGFARKVMNRKNERTTGAPYREKNCEPVKEMIGAASLLGGEIPTDVEEKHSGVEDKWKDRSTKNKPITKMEEKRKKKKKSSFLTVEDNATHRTHIHESSSRNSGRETTISNKRKSSDMRRKAFVEGVGDSSSDYDMKKRSLILEDLLKFIKMEKVEMEPYSSCNELNQFHLKKKGDWINREGDEERATKCYNVHIVGGKYEKEKGNQLYSQLVHLARESEDSTGTKHNTSTKNSLPVTTQDNEERANYNFSYPSSNPPGWNISNREELTKRGKKKDSSKGVKSGTVPKKDVSKGGTTEGKKKRSASTCYSEEAEMKVKAQLDAEMATLTKLINLKNEQNEELKRCLIMQESEINLLRKKAQQTHANTKKGKEKNWENTTFYKNLIKAKPSKFMEIILSNNQDVGDGTQMKETYESTVQAEKCNVAKSFNPCLCTSCAVPGGSENGSFHLNDLSQCGAPSQGENSPTEAVQTDGFSPMESNLKYGENRCLQRCTFSGVPTGGICSYTCCMPFRNFTNLIVEDATSDKSCLHERNVSCSPPEGTTQNDVSGRDKIRVSSLHSNGYHAKGVKGTVGGRNKKDTLPKPKAHAERRLIKINGKGKFQKKEIKYNALAAGGEQALRCANRGNFRTLSCAQLNAKKCETEQGGYSKRRHNMSRTNSNKVEANYPITSSTISVKCLPKRKTAVTGSDRKSCFFSSRNANVEKKEDYQPKKEGLFTKLFSYIRNNSLCNEKKNDNCLRRNKSTSSIVFKRNYDLSHRTHDRSRSSGSLLDRNVSTVHRINCINAPYLRAVTVCGNMCGQGGNLTTDEERKISNSGKQNRYGLNNTHGSRNHSNDGIVTNRICKDEVNKTVVEKGFIRSGCKYVLKGYDGTALGSHSHRDIFINKEKGQLVNDLHAKGKDSSFANNMELQEGGNEKQVMTSDPLSGVEGPQMDKEMAISPDIIEKARQKFYASKKCAKCNEETGAGKEENKINPPACFNKVCNNSGKKGKGHGGATKLGRDIQTNLKKRANPTKLGNNNAGETKHFENNPSKGHPNRRPNGNKKSKKAEVLKKEDHSDGSDGSAVSAPSGDSPKKSNNLWENNKSEKASKTYKFFVVKKGNEAKCAVKREEGIHLRGHNGEANKNKVNYRENDRSVSADKRKDYTNGVTTSDSVQTNTMDGYSTCSSEDIYLWERKKNSKARKKDLNAEGVRRGTHNEQIDKVVNVNAKVVNSNGKLASSVAHVIEKIILNYKNWDMGETKKGVGVGSHSDDSDSDNGHDSDNDSNYHNGKGSEESGSDCIKQDDLSDSYTCKKKKKKTSHFELNGEKLKTQTISLKKTGGAYTTLGRQSTNEDLHVHTNAQVKKKKSQDVNKVLCSSSQSSYPEPKIFFLKNDESCIIVEYPNVKYVVECS</sequence>
<keyword evidence="3" id="KW-1185">Reference proteome</keyword>
<feature type="compositionally biased region" description="Polar residues" evidence="1">
    <location>
        <begin position="1356"/>
        <end position="1370"/>
    </location>
</feature>
<feature type="compositionally biased region" description="Basic residues" evidence="1">
    <location>
        <begin position="1576"/>
        <end position="1588"/>
    </location>
</feature>
<evidence type="ECO:0000313" key="2">
    <source>
        <dbReference type="EMBL" id="ANQ10572.1"/>
    </source>
</evidence>
<organism evidence="2 3">
    <name type="scientific">Plasmodium coatneyi</name>
    <dbReference type="NCBI Taxonomy" id="208452"/>
    <lineage>
        <taxon>Eukaryota</taxon>
        <taxon>Sar</taxon>
        <taxon>Alveolata</taxon>
        <taxon>Apicomplexa</taxon>
        <taxon>Aconoidasida</taxon>
        <taxon>Haemosporida</taxon>
        <taxon>Plasmodiidae</taxon>
        <taxon>Plasmodium</taxon>
    </lineage>
</organism>
<feature type="compositionally biased region" description="Polar residues" evidence="1">
    <location>
        <begin position="997"/>
        <end position="1015"/>
    </location>
</feature>
<feature type="compositionally biased region" description="Basic and acidic residues" evidence="1">
    <location>
        <begin position="806"/>
        <end position="821"/>
    </location>
</feature>
<dbReference type="OrthoDB" id="377458at2759"/>
<feature type="compositionally biased region" description="Basic and acidic residues" evidence="1">
    <location>
        <begin position="1589"/>
        <end position="1601"/>
    </location>
</feature>